<dbReference type="InterPro" id="IPR040850">
    <property type="entry name" value="Knl1_RWD_C"/>
</dbReference>
<feature type="compositionally biased region" description="Polar residues" evidence="2">
    <location>
        <begin position="638"/>
        <end position="647"/>
    </location>
</feature>
<feature type="compositionally biased region" description="Polar residues" evidence="2">
    <location>
        <begin position="695"/>
        <end position="706"/>
    </location>
</feature>
<feature type="region of interest" description="Disordered" evidence="2">
    <location>
        <begin position="351"/>
        <end position="373"/>
    </location>
</feature>
<dbReference type="InterPro" id="IPR013253">
    <property type="entry name" value="Spc7_domain"/>
</dbReference>
<keyword evidence="1" id="KW-0175">Coiled coil</keyword>
<dbReference type="GO" id="GO:0000776">
    <property type="term" value="C:kinetochore"/>
    <property type="evidence" value="ECO:0007669"/>
    <property type="project" value="TreeGrafter"/>
</dbReference>
<dbReference type="Pfam" id="PF18210">
    <property type="entry name" value="Knl1_RWD_C"/>
    <property type="match status" value="1"/>
</dbReference>
<dbReference type="Pfam" id="PF08317">
    <property type="entry name" value="Spc7"/>
    <property type="match status" value="1"/>
</dbReference>
<dbReference type="SMART" id="SM00787">
    <property type="entry name" value="Spc7"/>
    <property type="match status" value="1"/>
</dbReference>
<feature type="region of interest" description="Disordered" evidence="2">
    <location>
        <begin position="798"/>
        <end position="827"/>
    </location>
</feature>
<feature type="region of interest" description="Disordered" evidence="2">
    <location>
        <begin position="754"/>
        <end position="783"/>
    </location>
</feature>
<feature type="compositionally biased region" description="Polar residues" evidence="2">
    <location>
        <begin position="584"/>
        <end position="596"/>
    </location>
</feature>
<dbReference type="OrthoDB" id="5592879at2759"/>
<feature type="compositionally biased region" description="Low complexity" evidence="2">
    <location>
        <begin position="237"/>
        <end position="246"/>
    </location>
</feature>
<dbReference type="PANTHER" id="PTHR28260">
    <property type="entry name" value="SPINDLE POLE BODY COMPONENT SPC105"/>
    <property type="match status" value="1"/>
</dbReference>
<feature type="coiled-coil region" evidence="1">
    <location>
        <begin position="1061"/>
        <end position="1173"/>
    </location>
</feature>
<dbReference type="InterPro" id="IPR033338">
    <property type="entry name" value="Spc105/Spc7"/>
</dbReference>
<reference evidence="4 5" key="1">
    <citation type="submission" date="2016-07" db="EMBL/GenBank/DDBJ databases">
        <title>Draft genome of the white-rot fungus Obba rivulosa 3A-2.</title>
        <authorList>
            <consortium name="DOE Joint Genome Institute"/>
            <person name="Miettinen O."/>
            <person name="Riley R."/>
            <person name="Acob R."/>
            <person name="Barry K."/>
            <person name="Cullen D."/>
            <person name="De Vries R."/>
            <person name="Hainaut M."/>
            <person name="Hatakka A."/>
            <person name="Henrissat B."/>
            <person name="Hilden K."/>
            <person name="Kuo R."/>
            <person name="Labutti K."/>
            <person name="Lipzen A."/>
            <person name="Makela M.R."/>
            <person name="Sandor L."/>
            <person name="Spatafora J.W."/>
            <person name="Grigoriev I.V."/>
            <person name="Hibbett D.S."/>
        </authorList>
    </citation>
    <scope>NUCLEOTIDE SEQUENCE [LARGE SCALE GENOMIC DNA]</scope>
    <source>
        <strain evidence="4 5">3A-2</strain>
    </source>
</reference>
<dbReference type="PANTHER" id="PTHR28260:SF1">
    <property type="entry name" value="SPINDLE POLE BODY COMPONENT SPC105"/>
    <property type="match status" value="1"/>
</dbReference>
<feature type="region of interest" description="Disordered" evidence="2">
    <location>
        <begin position="285"/>
        <end position="316"/>
    </location>
</feature>
<evidence type="ECO:0000256" key="1">
    <source>
        <dbReference type="SAM" id="Coils"/>
    </source>
</evidence>
<feature type="region of interest" description="Disordered" evidence="2">
    <location>
        <begin position="117"/>
        <end position="184"/>
    </location>
</feature>
<feature type="compositionally biased region" description="Low complexity" evidence="2">
    <location>
        <begin position="132"/>
        <end position="143"/>
    </location>
</feature>
<name>A0A8E2AV16_9APHY</name>
<evidence type="ECO:0000313" key="4">
    <source>
        <dbReference type="EMBL" id="OCH88589.1"/>
    </source>
</evidence>
<feature type="compositionally biased region" description="Polar residues" evidence="2">
    <location>
        <begin position="656"/>
        <end position="674"/>
    </location>
</feature>
<evidence type="ECO:0000259" key="3">
    <source>
        <dbReference type="SMART" id="SM00787"/>
    </source>
</evidence>
<dbReference type="Proteomes" id="UP000250043">
    <property type="component" value="Unassembled WGS sequence"/>
</dbReference>
<dbReference type="GO" id="GO:1990758">
    <property type="term" value="P:mitotic sister chromatid biorientation"/>
    <property type="evidence" value="ECO:0007669"/>
    <property type="project" value="TreeGrafter"/>
</dbReference>
<feature type="compositionally biased region" description="Polar residues" evidence="2">
    <location>
        <begin position="300"/>
        <end position="309"/>
    </location>
</feature>
<feature type="region of interest" description="Disordered" evidence="2">
    <location>
        <begin position="565"/>
        <end position="715"/>
    </location>
</feature>
<feature type="region of interest" description="Disordered" evidence="2">
    <location>
        <begin position="228"/>
        <end position="270"/>
    </location>
</feature>
<dbReference type="GO" id="GO:0034501">
    <property type="term" value="P:protein localization to kinetochore"/>
    <property type="evidence" value="ECO:0007669"/>
    <property type="project" value="TreeGrafter"/>
</dbReference>
<organism evidence="4 5">
    <name type="scientific">Obba rivulosa</name>
    <dbReference type="NCBI Taxonomy" id="1052685"/>
    <lineage>
        <taxon>Eukaryota</taxon>
        <taxon>Fungi</taxon>
        <taxon>Dikarya</taxon>
        <taxon>Basidiomycota</taxon>
        <taxon>Agaricomycotina</taxon>
        <taxon>Agaricomycetes</taxon>
        <taxon>Polyporales</taxon>
        <taxon>Gelatoporiaceae</taxon>
        <taxon>Obba</taxon>
    </lineage>
</organism>
<protein>
    <recommendedName>
        <fullName evidence="3">Spc7 kinetochore protein domain-containing protein</fullName>
    </recommendedName>
</protein>
<feature type="compositionally biased region" description="Basic and acidic residues" evidence="2">
    <location>
        <begin position="286"/>
        <end position="299"/>
    </location>
</feature>
<accession>A0A8E2AV16</accession>
<keyword evidence="5" id="KW-1185">Reference proteome</keyword>
<dbReference type="GO" id="GO:0007094">
    <property type="term" value="P:mitotic spindle assembly checkpoint signaling"/>
    <property type="evidence" value="ECO:0007669"/>
    <property type="project" value="TreeGrafter"/>
</dbReference>
<feature type="domain" description="Spc7 kinetochore protein" evidence="3">
    <location>
        <begin position="873"/>
        <end position="1199"/>
    </location>
</feature>
<dbReference type="EMBL" id="KV722448">
    <property type="protein sequence ID" value="OCH88589.1"/>
    <property type="molecule type" value="Genomic_DNA"/>
</dbReference>
<feature type="compositionally biased region" description="Low complexity" evidence="2">
    <location>
        <begin position="363"/>
        <end position="373"/>
    </location>
</feature>
<evidence type="ECO:0000313" key="5">
    <source>
        <dbReference type="Proteomes" id="UP000250043"/>
    </source>
</evidence>
<proteinExistence type="predicted"/>
<feature type="compositionally biased region" description="Polar residues" evidence="2">
    <location>
        <begin position="254"/>
        <end position="266"/>
    </location>
</feature>
<sequence length="1354" mass="146872">MPQKISPARRRSIAVLNSAPATRHANKRRRAYSIVPGEKLSPAAIARRLKAPRKSILKASINLPPAGSRDGEISASVDSENVTQTMEFTEVHAAQSRKSLGRRVSFASHAHVRLFEIQDKDNNTASSAEAYSPSQDSSPQQSPYQNDEDAHPQASQSRRDSIRRRSSAAFSEFGERSMELDEDETAPYPAQFLQMRSTNLVGTAVEDDDWSEEEDDDDEDMEITEAIQMNINRKRSLSLGGQSSLGQRRRSSVAPATSSQSHSENQPPRMRESIAAINQQLQAHLAAEEHQQIGSDQEHTASSGHSESFVSEGASAEDTQHMEFTVPMGRSLRPPEPPSDAWLGLRAITHAGDEPYEPPPPDSSSDGIPIPDSDPNEAIIEGNSAMDLTDAIGRLVKARSSLGLPPISGPLVEPSLDVNMDMDAEIPQALDNLDQLQEDSFSSTEDSFGDMGDRTINLTSIMQRASLGTEGSSMENTGVFNSVAEEDGVVRLPVAPPITTPGPSPPAAAPAASSPIEPAAKENALFSVFSAPQLDNIPSTAPKSPARLSGGATVPKPFVFSLPRASIAGPTTPSKSVASPAPIPSTTRSTVRTQPSPRKGTAAFAPPTVPKSPLKRPAPADVDGDHDQPSPAKRQTVGRLQSANKTPLESAGPHKPTSTPAQAQNRRASISSVRRPSGYFAQRKSLGGNLPPPNTATESATNAQCSTERTTRQEQRRVTIAPTLSSAALHAETLQDEVAGKSLYPDLAQIVEEFPPTPTKAPSIGSPAVSSPRPTHSAEGEEPRQAIAMSSLLRASLSSAGVRNGSPAPAAAATRPRSASPEVAPPVPRKSAVFATGIGHIAPSASQAMDIDKSEGVRVEQPQPVVGQPPNDVLQDAFDEEGPPITIEHFFAMTGIRFMDEITAPKPRPSTIPPIQLRARARGRLSSESAPEEDPIPLAEFSVAMAVELPQYELYTAVVNDLNAWIEESKKICAQAEEESEKVTPALFREFAEADESEKTILLHQLKLIKVNNHATAKSQWYDWKMQWVEQLYGHAEDGFARLEADAEMLAKVIQEAQSILPGLREEYAQVLTELEQEQADIAASEASDPEYLRELKSTIAEQNIELDAFRADIAENTTKLQRLEEKLVEVESQKEEAAAAIAQAERTIHIQKESTSAEVFRLKDELEALQELHLWRVTRMTVNVFECVYASRYQVSIPCANYRPIPAKISVSRIKDVQTKEREVFPAFTNLMLQTAQHIVGEASDAEITEIVQRLGDFWSCCAQLRSQLTFLSIKYPLSVETIQRPDTAPDLKATATVMFPAAKGKAFISFILGPETYSMWPISISSVKTEVNVAYGQIQYVAADSSQNRNYG</sequence>
<gene>
    <name evidence="4" type="ORF">OBBRIDRAFT_836452</name>
</gene>
<feature type="compositionally biased region" description="Low complexity" evidence="2">
    <location>
        <begin position="798"/>
        <end position="821"/>
    </location>
</feature>
<evidence type="ECO:0000256" key="2">
    <source>
        <dbReference type="SAM" id="MobiDB-lite"/>
    </source>
</evidence>